<proteinExistence type="predicted"/>
<feature type="region of interest" description="Disordered" evidence="1">
    <location>
        <begin position="278"/>
        <end position="312"/>
    </location>
</feature>
<accession>A0A8I6TCT2</accession>
<sequence length="439" mass="49083">MQVEIHQRGESRGDGCGCCGRGRTVRPFSRKGPRILHTAHSHPRFPRETSDEVLVRRRRVQHVHAPGPPRPLAPGEGQPADILAIRLSDHFPAEAPHRQPATQSFQRGLDTPYNLELTNAQATRENDEEDFESYRRSQNLLRVPSSRRSSRRLSSITCSSCDTSYLERRGSAIEMGRPIPPPFVTANKDRLVEEEPWDFYYPIDIQVIQPTPVMSPAESQVLVYDSMGQRPMLCVPRSSATAPLASISSCRLPSIEQDSHSVGSDSVFLDEELVDTEDEVDEFSTDSDADNLECNIPSKPSEDGSKNIPLCSKPLKDHSRVYRVPTRRFSSPNSSKMCGVSYFQQADSANDNKRFFSSSRLAKHGKNSYKTSSDSDTIHVNRLDKQLSSNGGQMSKNIPRTSMSASCDHLVKALQEHSSQGDVTLKVVEHCTWSQETLF</sequence>
<protein>
    <submittedName>
        <fullName evidence="2">Uncharacterized protein</fullName>
    </submittedName>
</protein>
<gene>
    <name evidence="2" type="primary">106661208</name>
</gene>
<evidence type="ECO:0000313" key="2">
    <source>
        <dbReference type="EnsemblMetazoa" id="XP_014239953.1"/>
    </source>
</evidence>
<feature type="compositionally biased region" description="Acidic residues" evidence="1">
    <location>
        <begin position="278"/>
        <end position="291"/>
    </location>
</feature>
<dbReference type="EnsemblMetazoa" id="XM_014384467.2">
    <property type="protein sequence ID" value="XP_014239953.1"/>
    <property type="gene ID" value="LOC106661208"/>
</dbReference>
<reference evidence="2" key="1">
    <citation type="submission" date="2022-01" db="UniProtKB">
        <authorList>
            <consortium name="EnsemblMetazoa"/>
        </authorList>
    </citation>
    <scope>IDENTIFICATION</scope>
</reference>
<evidence type="ECO:0000256" key="1">
    <source>
        <dbReference type="SAM" id="MobiDB-lite"/>
    </source>
</evidence>
<dbReference type="OrthoDB" id="8189004at2759"/>
<keyword evidence="3" id="KW-1185">Reference proteome</keyword>
<dbReference type="Proteomes" id="UP000494040">
    <property type="component" value="Unassembled WGS sequence"/>
</dbReference>
<dbReference type="AlphaFoldDB" id="A0A8I6TCT2"/>
<name>A0A8I6TCT2_CIMLE</name>
<evidence type="ECO:0000313" key="3">
    <source>
        <dbReference type="Proteomes" id="UP000494040"/>
    </source>
</evidence>
<organism evidence="2 3">
    <name type="scientific">Cimex lectularius</name>
    <name type="common">Bed bug</name>
    <name type="synonym">Acanthia lectularia</name>
    <dbReference type="NCBI Taxonomy" id="79782"/>
    <lineage>
        <taxon>Eukaryota</taxon>
        <taxon>Metazoa</taxon>
        <taxon>Ecdysozoa</taxon>
        <taxon>Arthropoda</taxon>
        <taxon>Hexapoda</taxon>
        <taxon>Insecta</taxon>
        <taxon>Pterygota</taxon>
        <taxon>Neoptera</taxon>
        <taxon>Paraneoptera</taxon>
        <taxon>Hemiptera</taxon>
        <taxon>Heteroptera</taxon>
        <taxon>Panheteroptera</taxon>
        <taxon>Cimicomorpha</taxon>
        <taxon>Cimicidae</taxon>
        <taxon>Cimex</taxon>
    </lineage>
</organism>